<reference evidence="2 3" key="1">
    <citation type="submission" date="2015-11" db="EMBL/GenBank/DDBJ databases">
        <title>Genomic analysis of 38 Legionella species identifies large and diverse effector repertoires.</title>
        <authorList>
            <person name="Burstein D."/>
            <person name="Amaro F."/>
            <person name="Zusman T."/>
            <person name="Lifshitz Z."/>
            <person name="Cohen O."/>
            <person name="Gilbert J.A."/>
            <person name="Pupko T."/>
            <person name="Shuman H.A."/>
            <person name="Segal G."/>
        </authorList>
    </citation>
    <scope>NUCLEOTIDE SEQUENCE [LARGE SCALE GENOMIC DNA]</scope>
    <source>
        <strain evidence="2 3">IMVS3376</strain>
    </source>
</reference>
<dbReference type="STRING" id="947033.Lste_2698"/>
<evidence type="ECO:0000313" key="2">
    <source>
        <dbReference type="EMBL" id="KTD69540.1"/>
    </source>
</evidence>
<dbReference type="Proteomes" id="UP000054926">
    <property type="component" value="Unassembled WGS sequence"/>
</dbReference>
<feature type="domain" description="DUF4214" evidence="1">
    <location>
        <begin position="4"/>
        <end position="67"/>
    </location>
</feature>
<dbReference type="OrthoDB" id="4104638at2"/>
<evidence type="ECO:0000313" key="3">
    <source>
        <dbReference type="Proteomes" id="UP000054926"/>
    </source>
</evidence>
<organism evidence="2 3">
    <name type="scientific">Legionella steelei</name>
    <dbReference type="NCBI Taxonomy" id="947033"/>
    <lineage>
        <taxon>Bacteria</taxon>
        <taxon>Pseudomonadati</taxon>
        <taxon>Pseudomonadota</taxon>
        <taxon>Gammaproteobacteria</taxon>
        <taxon>Legionellales</taxon>
        <taxon>Legionellaceae</taxon>
        <taxon>Legionella</taxon>
    </lineage>
</organism>
<accession>A0A0W0ZKK2</accession>
<dbReference type="PATRIC" id="fig|947033.5.peg.2863"/>
<dbReference type="RefSeq" id="WP_058511470.1">
    <property type="nucleotide sequence ID" value="NZ_DAIOMV010000012.1"/>
</dbReference>
<keyword evidence="3" id="KW-1185">Reference proteome</keyword>
<comment type="caution">
    <text evidence="2">The sequence shown here is derived from an EMBL/GenBank/DDBJ whole genome shotgun (WGS) entry which is preliminary data.</text>
</comment>
<dbReference type="InterPro" id="IPR025282">
    <property type="entry name" value="DUF4214"/>
</dbReference>
<gene>
    <name evidence="2" type="ORF">Lste_2698</name>
</gene>
<proteinExistence type="predicted"/>
<dbReference type="EMBL" id="LNYY01000019">
    <property type="protein sequence ID" value="KTD69540.1"/>
    <property type="molecule type" value="Genomic_DNA"/>
</dbReference>
<dbReference type="Pfam" id="PF13946">
    <property type="entry name" value="DUF4214"/>
    <property type="match status" value="1"/>
</dbReference>
<protein>
    <recommendedName>
        <fullName evidence="1">DUF4214 domain-containing protein</fullName>
    </recommendedName>
</protein>
<name>A0A0W0ZKK2_9GAMM</name>
<evidence type="ECO:0000259" key="1">
    <source>
        <dbReference type="Pfam" id="PF13946"/>
    </source>
</evidence>
<sequence length="130" mass="15427">MDFSTNIETFLSDNISDTVFIQKAYYYLLGREPDPHGMQHYLSLLHDGADRMSILSSLRFSAEGKRRYKRIKQFDQAIIRYKRRSRIRRLIIRLIGRKKKSPSTNIQPLLSAREQVIYLQLQQALHSNRE</sequence>
<dbReference type="AlphaFoldDB" id="A0A0W0ZKK2"/>